<dbReference type="STRING" id="671072.PL9214650368"/>
<dbReference type="InterPro" id="IPR051929">
    <property type="entry name" value="VirAsm_ModProt"/>
</dbReference>
<dbReference type="PROSITE" id="PS50249">
    <property type="entry name" value="MPN"/>
    <property type="match status" value="1"/>
</dbReference>
<evidence type="ECO:0000313" key="7">
    <source>
        <dbReference type="EMBL" id="CUR34929.1"/>
    </source>
</evidence>
<evidence type="ECO:0000256" key="1">
    <source>
        <dbReference type="ARBA" id="ARBA00022670"/>
    </source>
</evidence>
<dbReference type="GO" id="GO:0006508">
    <property type="term" value="P:proteolysis"/>
    <property type="evidence" value="ECO:0007669"/>
    <property type="project" value="UniProtKB-KW"/>
</dbReference>
<keyword evidence="1" id="KW-0645">Protease</keyword>
<evidence type="ECO:0000256" key="5">
    <source>
        <dbReference type="ARBA" id="ARBA00023049"/>
    </source>
</evidence>
<dbReference type="GO" id="GO:0008235">
    <property type="term" value="F:metalloexopeptidase activity"/>
    <property type="evidence" value="ECO:0007669"/>
    <property type="project" value="TreeGrafter"/>
</dbReference>
<dbReference type="Gene3D" id="3.40.140.10">
    <property type="entry name" value="Cytidine Deaminase, domain 2"/>
    <property type="match status" value="1"/>
</dbReference>
<dbReference type="GO" id="GO:0008270">
    <property type="term" value="F:zinc ion binding"/>
    <property type="evidence" value="ECO:0007669"/>
    <property type="project" value="TreeGrafter"/>
</dbReference>
<evidence type="ECO:0000256" key="3">
    <source>
        <dbReference type="ARBA" id="ARBA00022801"/>
    </source>
</evidence>
<keyword evidence="8" id="KW-1185">Reference proteome</keyword>
<evidence type="ECO:0000313" key="8">
    <source>
        <dbReference type="Proteomes" id="UP000184315"/>
    </source>
</evidence>
<evidence type="ECO:0000256" key="2">
    <source>
        <dbReference type="ARBA" id="ARBA00022723"/>
    </source>
</evidence>
<gene>
    <name evidence="7" type="ORF">PL9214650368</name>
</gene>
<dbReference type="AlphaFoldDB" id="A0A1J1LTP9"/>
<dbReference type="SMART" id="SM00232">
    <property type="entry name" value="JAB_MPN"/>
    <property type="match status" value="1"/>
</dbReference>
<evidence type="ECO:0000259" key="6">
    <source>
        <dbReference type="PROSITE" id="PS50249"/>
    </source>
</evidence>
<dbReference type="OrthoDB" id="9802958at2"/>
<dbReference type="SUPFAM" id="SSF102712">
    <property type="entry name" value="JAB1/MPN domain"/>
    <property type="match status" value="1"/>
</dbReference>
<dbReference type="FunFam" id="3.40.140.10:FF:000085">
    <property type="entry name" value="Mov34/MPN/PAD-1 family protein"/>
    <property type="match status" value="1"/>
</dbReference>
<dbReference type="PANTHER" id="PTHR34858">
    <property type="entry name" value="CYSO-CYSTEINE PEPTIDASE"/>
    <property type="match status" value="1"/>
</dbReference>
<evidence type="ECO:0000256" key="4">
    <source>
        <dbReference type="ARBA" id="ARBA00022833"/>
    </source>
</evidence>
<organism evidence="7 8">
    <name type="scientific">Planktothrix tepida PCC 9214</name>
    <dbReference type="NCBI Taxonomy" id="671072"/>
    <lineage>
        <taxon>Bacteria</taxon>
        <taxon>Bacillati</taxon>
        <taxon>Cyanobacteriota</taxon>
        <taxon>Cyanophyceae</taxon>
        <taxon>Oscillatoriophycideae</taxon>
        <taxon>Oscillatoriales</taxon>
        <taxon>Microcoleaceae</taxon>
        <taxon>Planktothrix</taxon>
    </lineage>
</organism>
<feature type="domain" description="MPN" evidence="6">
    <location>
        <begin position="4"/>
        <end position="154"/>
    </location>
</feature>
<keyword evidence="2" id="KW-0479">Metal-binding</keyword>
<dbReference type="InterPro" id="IPR000555">
    <property type="entry name" value="JAMM/MPN+_dom"/>
</dbReference>
<dbReference type="InterPro" id="IPR028090">
    <property type="entry name" value="JAB_dom_prok"/>
</dbReference>
<name>A0A1J1LTP9_9CYAN</name>
<keyword evidence="3" id="KW-0378">Hydrolase</keyword>
<reference evidence="8" key="1">
    <citation type="submission" date="2015-10" db="EMBL/GenBank/DDBJ databases">
        <authorList>
            <person name="Regsiter A."/>
            <person name="william w."/>
        </authorList>
    </citation>
    <scope>NUCLEOTIDE SEQUENCE [LARGE SCALE GENOMIC DNA]</scope>
</reference>
<protein>
    <submittedName>
        <fullName evidence="7">Mov34/MPN/PAD-1-like protein</fullName>
    </submittedName>
</protein>
<keyword evidence="5" id="KW-0482">Metalloprotease</keyword>
<dbReference type="EMBL" id="CZDF01000172">
    <property type="protein sequence ID" value="CUR34929.1"/>
    <property type="molecule type" value="Genomic_DNA"/>
</dbReference>
<dbReference type="Pfam" id="PF14464">
    <property type="entry name" value="Prok-JAB"/>
    <property type="match status" value="1"/>
</dbReference>
<keyword evidence="4" id="KW-0862">Zinc</keyword>
<dbReference type="PANTHER" id="PTHR34858:SF1">
    <property type="entry name" value="CYSO-CYSTEINE PEPTIDASE"/>
    <property type="match status" value="1"/>
</dbReference>
<sequence length="157" mass="18086">MSTLTLSSEQIQQILTYAEQTYPVECCGLLMGKINENHDKIVVEIIPAENAWNSETAQAFEEVETTDQPVTSERRFTISPQQMIQAQKQGRDRNLVIIGIYHSHPDHPAIPSEFDRVCAWSDYSYIIISVEKGKATDLQNWSLDEYQQFQVEELIRH</sequence>
<dbReference type="CDD" id="cd08070">
    <property type="entry name" value="MPN_like"/>
    <property type="match status" value="1"/>
</dbReference>
<accession>A0A1J1LTP9</accession>
<proteinExistence type="predicted"/>
<dbReference type="InterPro" id="IPR037518">
    <property type="entry name" value="MPN"/>
</dbReference>
<dbReference type="RefSeq" id="WP_072721774.1">
    <property type="nucleotide sequence ID" value="NZ_LN889813.1"/>
</dbReference>
<dbReference type="Proteomes" id="UP000184315">
    <property type="component" value="Unassembled WGS sequence"/>
</dbReference>